<dbReference type="InterPro" id="IPR044726">
    <property type="entry name" value="ABCC_6TM_D2"/>
</dbReference>
<protein>
    <submittedName>
        <fullName evidence="11">Uncharacterized protein</fullName>
    </submittedName>
</protein>
<dbReference type="Proteomes" id="UP001595075">
    <property type="component" value="Unassembled WGS sequence"/>
</dbReference>
<feature type="domain" description="ABC transporter" evidence="9">
    <location>
        <begin position="307"/>
        <end position="540"/>
    </location>
</feature>
<dbReference type="CDD" id="cd03244">
    <property type="entry name" value="ABCC_MRP_domain2"/>
    <property type="match status" value="1"/>
</dbReference>
<dbReference type="CDD" id="cd18580">
    <property type="entry name" value="ABC_6TM_ABCC_D2"/>
    <property type="match status" value="1"/>
</dbReference>
<dbReference type="EMBL" id="JAZHXI010000001">
    <property type="protein sequence ID" value="KAL2076085.1"/>
    <property type="molecule type" value="Genomic_DNA"/>
</dbReference>
<feature type="transmembrane region" description="Helical" evidence="8">
    <location>
        <begin position="128"/>
        <end position="148"/>
    </location>
</feature>
<dbReference type="InterPro" id="IPR017871">
    <property type="entry name" value="ABC_transporter-like_CS"/>
</dbReference>
<feature type="transmembrane region" description="Helical" evidence="8">
    <location>
        <begin position="215"/>
        <end position="235"/>
    </location>
</feature>
<feature type="domain" description="ABC transmembrane type-1" evidence="10">
    <location>
        <begin position="1"/>
        <end position="270"/>
    </location>
</feature>
<dbReference type="SUPFAM" id="SSF90123">
    <property type="entry name" value="ABC transporter transmembrane region"/>
    <property type="match status" value="1"/>
</dbReference>
<dbReference type="PANTHER" id="PTHR24223">
    <property type="entry name" value="ATP-BINDING CASSETTE SUB-FAMILY C"/>
    <property type="match status" value="1"/>
</dbReference>
<dbReference type="InterPro" id="IPR011527">
    <property type="entry name" value="ABC1_TM_dom"/>
</dbReference>
<dbReference type="PROSITE" id="PS50929">
    <property type="entry name" value="ABC_TM1F"/>
    <property type="match status" value="1"/>
</dbReference>
<keyword evidence="7 8" id="KW-0472">Membrane</keyword>
<feature type="transmembrane region" description="Helical" evidence="8">
    <location>
        <begin position="101"/>
        <end position="122"/>
    </location>
</feature>
<evidence type="ECO:0000256" key="5">
    <source>
        <dbReference type="ARBA" id="ARBA00022840"/>
    </source>
</evidence>
<comment type="subcellular location">
    <subcellularLocation>
        <location evidence="1">Membrane</location>
        <topology evidence="1">Multi-pass membrane protein</topology>
    </subcellularLocation>
</comment>
<accession>A0ABR4D1X8</accession>
<evidence type="ECO:0000259" key="9">
    <source>
        <dbReference type="PROSITE" id="PS50893"/>
    </source>
</evidence>
<evidence type="ECO:0000256" key="6">
    <source>
        <dbReference type="ARBA" id="ARBA00022989"/>
    </source>
</evidence>
<dbReference type="InterPro" id="IPR027417">
    <property type="entry name" value="P-loop_NTPase"/>
</dbReference>
<dbReference type="InterPro" id="IPR003439">
    <property type="entry name" value="ABC_transporter-like_ATP-bd"/>
</dbReference>
<reference evidence="11 12" key="1">
    <citation type="journal article" date="2024" name="Commun. Biol.">
        <title>Comparative genomic analysis of thermophilic fungi reveals convergent evolutionary adaptations and gene losses.</title>
        <authorList>
            <person name="Steindorff A.S."/>
            <person name="Aguilar-Pontes M.V."/>
            <person name="Robinson A.J."/>
            <person name="Andreopoulos B."/>
            <person name="LaButti K."/>
            <person name="Kuo A."/>
            <person name="Mondo S."/>
            <person name="Riley R."/>
            <person name="Otillar R."/>
            <person name="Haridas S."/>
            <person name="Lipzen A."/>
            <person name="Grimwood J."/>
            <person name="Schmutz J."/>
            <person name="Clum A."/>
            <person name="Reid I.D."/>
            <person name="Moisan M.C."/>
            <person name="Butler G."/>
            <person name="Nguyen T.T.M."/>
            <person name="Dewar K."/>
            <person name="Conant G."/>
            <person name="Drula E."/>
            <person name="Henrissat B."/>
            <person name="Hansel C."/>
            <person name="Singer S."/>
            <person name="Hutchinson M.I."/>
            <person name="de Vries R.P."/>
            <person name="Natvig D.O."/>
            <person name="Powell A.J."/>
            <person name="Tsang A."/>
            <person name="Grigoriev I.V."/>
        </authorList>
    </citation>
    <scope>NUCLEOTIDE SEQUENCE [LARGE SCALE GENOMIC DNA]</scope>
    <source>
        <strain evidence="11 12">CBS 494.80</strain>
    </source>
</reference>
<gene>
    <name evidence="11" type="ORF">VTL71DRAFT_1028</name>
</gene>
<dbReference type="InterPro" id="IPR050173">
    <property type="entry name" value="ABC_transporter_C-like"/>
</dbReference>
<evidence type="ECO:0000256" key="4">
    <source>
        <dbReference type="ARBA" id="ARBA00022741"/>
    </source>
</evidence>
<evidence type="ECO:0000313" key="12">
    <source>
        <dbReference type="Proteomes" id="UP001595075"/>
    </source>
</evidence>
<keyword evidence="2" id="KW-0813">Transport</keyword>
<sequence length="546" mass="60324">MQIFSTYFATIWLQWWSGRHFSIGTGSYLGVYSALTATQVITMMAFPAYLLMYLVPKSSRALHARLLHATMSAPYRFFLQTDAGVILTRFSQDMSLIDKQLAGAALMFSFGLFSCIAEAILIALGQKFLAIGIIPIVGILYLLQNFYLRISRQLRFLELEAQSGLYTQFMETIDGIATIQAFGWQHNSKSHFMHLLDTAQRPFYMMFCIQRWLNFMLDIIVAIVAASVVAIAVLLPSTTSAGAIGVSMVNILNFGQSLAFLITTWTALETSLGAVARVKNFEATIESEDGPEARNPPPQNWPQSGSLELCNFSAAYSANSANAIRAIDLKIKNGEKIGICGRSGSGKSSLVLALLRMMHTTVGSILLDSHDISLVPSKTVRKQISCVPQESLILPGTVRFNIDPLSEKSDGEIAKALEKVGLWQLLVAGGGLDGEMVKMSLSGGQKQLLGLARILLRKDQAKILVLDEVASSVDVETERRMMDIIAEEFRESTVIAVAHRLQSVKEFDRIVVMDLGRIVECGHPHDLLETEGSLFRDLWNRQSRNQ</sequence>
<feature type="transmembrane region" description="Helical" evidence="8">
    <location>
        <begin position="31"/>
        <end position="55"/>
    </location>
</feature>
<dbReference type="InterPro" id="IPR003593">
    <property type="entry name" value="AAA+_ATPase"/>
</dbReference>
<dbReference type="SUPFAM" id="SSF52540">
    <property type="entry name" value="P-loop containing nucleoside triphosphate hydrolases"/>
    <property type="match status" value="1"/>
</dbReference>
<evidence type="ECO:0000256" key="3">
    <source>
        <dbReference type="ARBA" id="ARBA00022692"/>
    </source>
</evidence>
<dbReference type="Pfam" id="PF00005">
    <property type="entry name" value="ABC_tran"/>
    <property type="match status" value="1"/>
</dbReference>
<dbReference type="PROSITE" id="PS50893">
    <property type="entry name" value="ABC_TRANSPORTER_2"/>
    <property type="match status" value="1"/>
</dbReference>
<organism evidence="11 12">
    <name type="scientific">Oculimacula yallundae</name>
    <dbReference type="NCBI Taxonomy" id="86028"/>
    <lineage>
        <taxon>Eukaryota</taxon>
        <taxon>Fungi</taxon>
        <taxon>Dikarya</taxon>
        <taxon>Ascomycota</taxon>
        <taxon>Pezizomycotina</taxon>
        <taxon>Leotiomycetes</taxon>
        <taxon>Helotiales</taxon>
        <taxon>Ploettnerulaceae</taxon>
        <taxon>Oculimacula</taxon>
    </lineage>
</organism>
<evidence type="ECO:0000256" key="2">
    <source>
        <dbReference type="ARBA" id="ARBA00022448"/>
    </source>
</evidence>
<keyword evidence="12" id="KW-1185">Reference proteome</keyword>
<evidence type="ECO:0000256" key="7">
    <source>
        <dbReference type="ARBA" id="ARBA00023136"/>
    </source>
</evidence>
<dbReference type="PANTHER" id="PTHR24223:SF399">
    <property type="entry name" value="ABC TRANSPORTER ATNG"/>
    <property type="match status" value="1"/>
</dbReference>
<dbReference type="SMART" id="SM00382">
    <property type="entry name" value="AAA"/>
    <property type="match status" value="1"/>
</dbReference>
<dbReference type="PROSITE" id="PS00211">
    <property type="entry name" value="ABC_TRANSPORTER_1"/>
    <property type="match status" value="1"/>
</dbReference>
<keyword evidence="3 8" id="KW-0812">Transmembrane</keyword>
<keyword evidence="6 8" id="KW-1133">Transmembrane helix</keyword>
<comment type="caution">
    <text evidence="11">The sequence shown here is derived from an EMBL/GenBank/DDBJ whole genome shotgun (WGS) entry which is preliminary data.</text>
</comment>
<evidence type="ECO:0000256" key="8">
    <source>
        <dbReference type="SAM" id="Phobius"/>
    </source>
</evidence>
<keyword evidence="4" id="KW-0547">Nucleotide-binding</keyword>
<dbReference type="Pfam" id="PF00664">
    <property type="entry name" value="ABC_membrane"/>
    <property type="match status" value="1"/>
</dbReference>
<evidence type="ECO:0000313" key="11">
    <source>
        <dbReference type="EMBL" id="KAL2076085.1"/>
    </source>
</evidence>
<evidence type="ECO:0000259" key="10">
    <source>
        <dbReference type="PROSITE" id="PS50929"/>
    </source>
</evidence>
<dbReference type="Gene3D" id="3.40.50.300">
    <property type="entry name" value="P-loop containing nucleotide triphosphate hydrolases"/>
    <property type="match status" value="1"/>
</dbReference>
<proteinExistence type="predicted"/>
<name>A0ABR4D1X8_9HELO</name>
<evidence type="ECO:0000256" key="1">
    <source>
        <dbReference type="ARBA" id="ARBA00004141"/>
    </source>
</evidence>
<dbReference type="InterPro" id="IPR036640">
    <property type="entry name" value="ABC1_TM_sf"/>
</dbReference>
<keyword evidence="5" id="KW-0067">ATP-binding</keyword>
<dbReference type="Gene3D" id="1.20.1560.10">
    <property type="entry name" value="ABC transporter type 1, transmembrane domain"/>
    <property type="match status" value="1"/>
</dbReference>